<keyword evidence="3" id="KW-1185">Reference proteome</keyword>
<name>A0A485KF42_9STRA</name>
<evidence type="ECO:0000313" key="1">
    <source>
        <dbReference type="EMBL" id="KAF0709142.1"/>
    </source>
</evidence>
<accession>A0A485KF42</accession>
<gene>
    <name evidence="2" type="primary">Aste57867_6077</name>
    <name evidence="1" type="ORF">As57867_006063</name>
    <name evidence="2" type="ORF">ASTE57867_6077</name>
</gene>
<organism evidence="2 3">
    <name type="scientific">Aphanomyces stellatus</name>
    <dbReference type="NCBI Taxonomy" id="120398"/>
    <lineage>
        <taxon>Eukaryota</taxon>
        <taxon>Sar</taxon>
        <taxon>Stramenopiles</taxon>
        <taxon>Oomycota</taxon>
        <taxon>Saprolegniomycetes</taxon>
        <taxon>Saprolegniales</taxon>
        <taxon>Verrucalvaceae</taxon>
        <taxon>Aphanomyces</taxon>
    </lineage>
</organism>
<dbReference type="Proteomes" id="UP000332933">
    <property type="component" value="Unassembled WGS sequence"/>
</dbReference>
<dbReference type="AlphaFoldDB" id="A0A485KF42"/>
<dbReference type="EMBL" id="VJMH01002338">
    <property type="protein sequence ID" value="KAF0709142.1"/>
    <property type="molecule type" value="Genomic_DNA"/>
</dbReference>
<proteinExistence type="predicted"/>
<reference evidence="2 3" key="1">
    <citation type="submission" date="2019-03" db="EMBL/GenBank/DDBJ databases">
        <authorList>
            <person name="Gaulin E."/>
            <person name="Dumas B."/>
        </authorList>
    </citation>
    <scope>NUCLEOTIDE SEQUENCE [LARGE SCALE GENOMIC DNA]</scope>
    <source>
        <strain evidence="2">CBS 568.67</strain>
    </source>
</reference>
<protein>
    <submittedName>
        <fullName evidence="2">Aste57867_6077 protein</fullName>
    </submittedName>
</protein>
<evidence type="ECO:0000313" key="3">
    <source>
        <dbReference type="Proteomes" id="UP000332933"/>
    </source>
</evidence>
<evidence type="ECO:0000313" key="2">
    <source>
        <dbReference type="EMBL" id="VFT83088.1"/>
    </source>
</evidence>
<dbReference type="EMBL" id="CAADRA010002340">
    <property type="protein sequence ID" value="VFT83088.1"/>
    <property type="molecule type" value="Genomic_DNA"/>
</dbReference>
<sequence>MWEALCEACVTSMSIQDLHLHDDNVQYLAFLLDTYLARTRIDRLALSRFEVDKYRAFSWSAVQELTNDLWSSQLRSVDLSKNGFKEAKYIEGLLVGVETSTSLEQLIVDDSDFKAAASFLEALGAPKANPKRSLTLRDESSQRERVFWRLTN</sequence>
<reference evidence="1" key="2">
    <citation type="submission" date="2019-06" db="EMBL/GenBank/DDBJ databases">
        <title>Genomics analysis of Aphanomyces spp. identifies a new class of oomycete effector associated with host adaptation.</title>
        <authorList>
            <person name="Gaulin E."/>
        </authorList>
    </citation>
    <scope>NUCLEOTIDE SEQUENCE</scope>
    <source>
        <strain evidence="1">CBS 578.67</strain>
    </source>
</reference>